<dbReference type="Proteomes" id="UP000274762">
    <property type="component" value="Unassembled WGS sequence"/>
</dbReference>
<evidence type="ECO:0000313" key="3">
    <source>
        <dbReference type="EMBL" id="RKR95982.1"/>
    </source>
</evidence>
<dbReference type="InterPro" id="IPR019675">
    <property type="entry name" value="DUF2550"/>
</dbReference>
<dbReference type="AlphaFoldDB" id="A0A315S932"/>
<comment type="caution">
    <text evidence="3">The sequence shown here is derived from an EMBL/GenBank/DDBJ whole genome shotgun (WGS) entry which is preliminary data.</text>
</comment>
<keyword evidence="1" id="KW-0472">Membrane</keyword>
<dbReference type="EMBL" id="RBKV01000001">
    <property type="protein sequence ID" value="RKR95982.1"/>
    <property type="molecule type" value="Genomic_DNA"/>
</dbReference>
<sequence>MHWNLIALAVLVLVTLAMFYVFYRINQLRGAGTSALLRELPADDGRAWRHGVVRYDDNAMEYFRLRSMRPGPNRLVLRQVVVSKGRRGPTPSEADVMDDDMVILELADRDGAFELALDGGAVTAFQSWLESRPSQRAERTGRERRR</sequence>
<keyword evidence="1" id="KW-0812">Transmembrane</keyword>
<evidence type="ECO:0000313" key="5">
    <source>
        <dbReference type="Proteomes" id="UP001185792"/>
    </source>
</evidence>
<reference evidence="3 4" key="1">
    <citation type="submission" date="2018-10" db="EMBL/GenBank/DDBJ databases">
        <title>Sequencing the genomes of 1000 actinobacteria strains.</title>
        <authorList>
            <person name="Klenk H.-P."/>
        </authorList>
    </citation>
    <scope>NUCLEOTIDE SEQUENCE [LARGE SCALE GENOMIC DNA]</scope>
    <source>
        <strain evidence="3 4">DSM 44343</strain>
    </source>
</reference>
<reference evidence="2 5" key="2">
    <citation type="submission" date="2023-10" db="EMBL/GenBank/DDBJ databases">
        <title>Development of a sustainable strategy for remediation of hydrocarbon-contaminated territories based on the waste exchange concept.</title>
        <authorList>
            <person name="Krivoruchko A."/>
        </authorList>
    </citation>
    <scope>NUCLEOTIDE SEQUENCE [LARGE SCALE GENOMIC DNA]</scope>
    <source>
        <strain evidence="2 5">IEGM 1236</strain>
    </source>
</reference>
<evidence type="ECO:0000256" key="1">
    <source>
        <dbReference type="SAM" id="Phobius"/>
    </source>
</evidence>
<gene>
    <name evidence="3" type="ORF">DFJ75_2820</name>
    <name evidence="2" type="ORF">R4198_09470</name>
</gene>
<dbReference type="EMBL" id="JAWLUM010000002">
    <property type="protein sequence ID" value="MDV7133925.1"/>
    <property type="molecule type" value="Genomic_DNA"/>
</dbReference>
<dbReference type="RefSeq" id="WP_051406508.1">
    <property type="nucleotide sequence ID" value="NZ_CBCRXS010000005.1"/>
</dbReference>
<keyword evidence="5" id="KW-1185">Reference proteome</keyword>
<name>A0A315S932_WILMA</name>
<dbReference type="Pfam" id="PF10739">
    <property type="entry name" value="DUF2550"/>
    <property type="match status" value="1"/>
</dbReference>
<accession>A0A315S932</accession>
<keyword evidence="1" id="KW-1133">Transmembrane helix</keyword>
<protein>
    <submittedName>
        <fullName evidence="2">DUF2550 domain-containing protein</fullName>
    </submittedName>
    <submittedName>
        <fullName evidence="3">Uncharacterized protein DUF2550</fullName>
    </submittedName>
</protein>
<accession>A0A495K6F9</accession>
<feature type="transmembrane region" description="Helical" evidence="1">
    <location>
        <begin position="6"/>
        <end position="23"/>
    </location>
</feature>
<evidence type="ECO:0000313" key="2">
    <source>
        <dbReference type="EMBL" id="MDV7133925.1"/>
    </source>
</evidence>
<evidence type="ECO:0000313" key="4">
    <source>
        <dbReference type="Proteomes" id="UP000274762"/>
    </source>
</evidence>
<proteinExistence type="predicted"/>
<organism evidence="3 4">
    <name type="scientific">Williamsia marianensis</name>
    <dbReference type="NCBI Taxonomy" id="85044"/>
    <lineage>
        <taxon>Bacteria</taxon>
        <taxon>Bacillati</taxon>
        <taxon>Actinomycetota</taxon>
        <taxon>Actinomycetes</taxon>
        <taxon>Mycobacteriales</taxon>
        <taxon>Nocardiaceae</taxon>
        <taxon>Williamsia</taxon>
    </lineage>
</organism>
<dbReference type="Proteomes" id="UP001185792">
    <property type="component" value="Unassembled WGS sequence"/>
</dbReference>